<evidence type="ECO:0000259" key="18">
    <source>
        <dbReference type="PROSITE" id="PS50109"/>
    </source>
</evidence>
<proteinExistence type="predicted"/>
<dbReference type="SMART" id="SM00388">
    <property type="entry name" value="HisKA"/>
    <property type="match status" value="1"/>
</dbReference>
<dbReference type="InterPro" id="IPR004358">
    <property type="entry name" value="Sig_transdc_His_kin-like_C"/>
</dbReference>
<dbReference type="GO" id="GO:0005886">
    <property type="term" value="C:plasma membrane"/>
    <property type="evidence" value="ECO:0007669"/>
    <property type="project" value="UniProtKB-SubCell"/>
</dbReference>
<keyword evidence="4" id="KW-1003">Cell membrane</keyword>
<evidence type="ECO:0000256" key="1">
    <source>
        <dbReference type="ARBA" id="ARBA00000085"/>
    </source>
</evidence>
<comment type="catalytic activity">
    <reaction evidence="1">
        <text>ATP + protein L-histidine = ADP + protein N-phospho-L-histidine.</text>
        <dbReference type="EC" id="2.7.13.3"/>
    </reaction>
</comment>
<dbReference type="InterPro" id="IPR003660">
    <property type="entry name" value="HAMP_dom"/>
</dbReference>
<dbReference type="InterPro" id="IPR003661">
    <property type="entry name" value="HisK_dim/P_dom"/>
</dbReference>
<dbReference type="OrthoDB" id="9813151at2"/>
<keyword evidence="5" id="KW-0597">Phosphoprotein</keyword>
<evidence type="ECO:0000259" key="19">
    <source>
        <dbReference type="PROSITE" id="PS50885"/>
    </source>
</evidence>
<dbReference type="SUPFAM" id="SSF47384">
    <property type="entry name" value="Homodimeric domain of signal transducing histidine kinase"/>
    <property type="match status" value="1"/>
</dbReference>
<dbReference type="Pfam" id="PF00672">
    <property type="entry name" value="HAMP"/>
    <property type="match status" value="1"/>
</dbReference>
<dbReference type="GO" id="GO:0005524">
    <property type="term" value="F:ATP binding"/>
    <property type="evidence" value="ECO:0007669"/>
    <property type="project" value="UniProtKB-KW"/>
</dbReference>
<evidence type="ECO:0000256" key="5">
    <source>
        <dbReference type="ARBA" id="ARBA00022553"/>
    </source>
</evidence>
<evidence type="ECO:0000256" key="13">
    <source>
        <dbReference type="ARBA" id="ARBA00023026"/>
    </source>
</evidence>
<dbReference type="CDD" id="cd00082">
    <property type="entry name" value="HisKA"/>
    <property type="match status" value="1"/>
</dbReference>
<dbReference type="PROSITE" id="PS50109">
    <property type="entry name" value="HIS_KIN"/>
    <property type="match status" value="1"/>
</dbReference>
<dbReference type="InterPro" id="IPR050398">
    <property type="entry name" value="HssS/ArlS-like"/>
</dbReference>
<comment type="function">
    <text evidence="15">Member of the two-component regulatory system HssS/HssR involved in intracellular heme homeostasis and tempering of staphylococcal virulence. HssS functions as a heme sensor histidine kinase which is autophosphorylated at a histidine residue and transfers its phosphate group to an aspartate residue of HssR. HssR/HssS activates the expression of hrtAB, an efflux pump, in response to extracellular heme, hemin, hemoglobin or blood.</text>
</comment>
<gene>
    <name evidence="20" type="ORF">DLM86_22120</name>
</gene>
<evidence type="ECO:0000256" key="3">
    <source>
        <dbReference type="ARBA" id="ARBA00012438"/>
    </source>
</evidence>
<keyword evidence="21" id="KW-1185">Reference proteome</keyword>
<dbReference type="AlphaFoldDB" id="A0A2V5JZ22"/>
<keyword evidence="11 17" id="KW-1133">Transmembrane helix</keyword>
<dbReference type="RefSeq" id="WP_110842247.1">
    <property type="nucleotide sequence ID" value="NZ_QJVJ01000010.1"/>
</dbReference>
<dbReference type="PRINTS" id="PR00344">
    <property type="entry name" value="BCTRLSENSOR"/>
</dbReference>
<keyword evidence="8" id="KW-0547">Nucleotide-binding</keyword>
<dbReference type="SMART" id="SM00304">
    <property type="entry name" value="HAMP"/>
    <property type="match status" value="1"/>
</dbReference>
<keyword evidence="12" id="KW-0902">Two-component regulatory system</keyword>
<evidence type="ECO:0000256" key="11">
    <source>
        <dbReference type="ARBA" id="ARBA00022989"/>
    </source>
</evidence>
<dbReference type="EMBL" id="QJVJ01000010">
    <property type="protein sequence ID" value="PYI52175.1"/>
    <property type="molecule type" value="Genomic_DNA"/>
</dbReference>
<reference evidence="20 21" key="1">
    <citation type="submission" date="2018-05" db="EMBL/GenBank/DDBJ databases">
        <title>Paenibacillus flagellatus sp. nov., isolated from selenium mineral soil.</title>
        <authorList>
            <person name="Dai X."/>
        </authorList>
    </citation>
    <scope>NUCLEOTIDE SEQUENCE [LARGE SCALE GENOMIC DNA]</scope>
    <source>
        <strain evidence="20 21">DXL2</strain>
    </source>
</reference>
<dbReference type="FunFam" id="1.10.287.130:FF:000001">
    <property type="entry name" value="Two-component sensor histidine kinase"/>
    <property type="match status" value="1"/>
</dbReference>
<evidence type="ECO:0000256" key="2">
    <source>
        <dbReference type="ARBA" id="ARBA00004651"/>
    </source>
</evidence>
<name>A0A2V5JZ22_9BACL</name>
<dbReference type="CDD" id="cd00075">
    <property type="entry name" value="HATPase"/>
    <property type="match status" value="1"/>
</dbReference>
<keyword evidence="14 17" id="KW-0472">Membrane</keyword>
<accession>A0A2V5JZ22</accession>
<comment type="subcellular location">
    <subcellularLocation>
        <location evidence="2">Cell membrane</location>
        <topology evidence="2">Multi-pass membrane protein</topology>
    </subcellularLocation>
</comment>
<dbReference type="PANTHER" id="PTHR45528">
    <property type="entry name" value="SENSOR HISTIDINE KINASE CPXA"/>
    <property type="match status" value="1"/>
</dbReference>
<evidence type="ECO:0000256" key="6">
    <source>
        <dbReference type="ARBA" id="ARBA00022679"/>
    </source>
</evidence>
<evidence type="ECO:0000256" key="8">
    <source>
        <dbReference type="ARBA" id="ARBA00022741"/>
    </source>
</evidence>
<dbReference type="PROSITE" id="PS50885">
    <property type="entry name" value="HAMP"/>
    <property type="match status" value="1"/>
</dbReference>
<evidence type="ECO:0000256" key="16">
    <source>
        <dbReference type="ARBA" id="ARBA00040841"/>
    </source>
</evidence>
<dbReference type="InterPro" id="IPR005467">
    <property type="entry name" value="His_kinase_dom"/>
</dbReference>
<dbReference type="Gene3D" id="6.10.340.10">
    <property type="match status" value="1"/>
</dbReference>
<dbReference type="InterPro" id="IPR036890">
    <property type="entry name" value="HATPase_C_sf"/>
</dbReference>
<dbReference type="SMART" id="SM00387">
    <property type="entry name" value="HATPase_c"/>
    <property type="match status" value="1"/>
</dbReference>
<dbReference type="CDD" id="cd06225">
    <property type="entry name" value="HAMP"/>
    <property type="match status" value="1"/>
</dbReference>
<dbReference type="Gene3D" id="3.30.565.10">
    <property type="entry name" value="Histidine kinase-like ATPase, C-terminal domain"/>
    <property type="match status" value="1"/>
</dbReference>
<feature type="domain" description="Histidine kinase" evidence="18">
    <location>
        <begin position="245"/>
        <end position="458"/>
    </location>
</feature>
<organism evidence="20 21">
    <name type="scientific">Paenibacillus flagellatus</name>
    <dbReference type="NCBI Taxonomy" id="2211139"/>
    <lineage>
        <taxon>Bacteria</taxon>
        <taxon>Bacillati</taxon>
        <taxon>Bacillota</taxon>
        <taxon>Bacilli</taxon>
        <taxon>Bacillales</taxon>
        <taxon>Paenibacillaceae</taxon>
        <taxon>Paenibacillus</taxon>
    </lineage>
</organism>
<comment type="caution">
    <text evidence="20">The sequence shown here is derived from an EMBL/GenBank/DDBJ whole genome shotgun (WGS) entry which is preliminary data.</text>
</comment>
<dbReference type="GO" id="GO:0000155">
    <property type="term" value="F:phosphorelay sensor kinase activity"/>
    <property type="evidence" value="ECO:0007669"/>
    <property type="project" value="InterPro"/>
</dbReference>
<keyword evidence="13" id="KW-0843">Virulence</keyword>
<dbReference type="Proteomes" id="UP000247476">
    <property type="component" value="Unassembled WGS sequence"/>
</dbReference>
<evidence type="ECO:0000256" key="4">
    <source>
        <dbReference type="ARBA" id="ARBA00022475"/>
    </source>
</evidence>
<evidence type="ECO:0000256" key="9">
    <source>
        <dbReference type="ARBA" id="ARBA00022777"/>
    </source>
</evidence>
<feature type="transmembrane region" description="Helical" evidence="17">
    <location>
        <begin position="163"/>
        <end position="183"/>
    </location>
</feature>
<dbReference type="SUPFAM" id="SSF158472">
    <property type="entry name" value="HAMP domain-like"/>
    <property type="match status" value="1"/>
</dbReference>
<dbReference type="PANTHER" id="PTHR45528:SF11">
    <property type="entry name" value="HISTIDINE KINASE"/>
    <property type="match status" value="1"/>
</dbReference>
<dbReference type="InterPro" id="IPR036097">
    <property type="entry name" value="HisK_dim/P_sf"/>
</dbReference>
<evidence type="ECO:0000256" key="15">
    <source>
        <dbReference type="ARBA" id="ARBA00037219"/>
    </source>
</evidence>
<keyword evidence="6" id="KW-0808">Transferase</keyword>
<dbReference type="FunFam" id="3.30.565.10:FF:000006">
    <property type="entry name" value="Sensor histidine kinase WalK"/>
    <property type="match status" value="1"/>
</dbReference>
<dbReference type="Gene3D" id="1.10.287.130">
    <property type="match status" value="1"/>
</dbReference>
<dbReference type="Pfam" id="PF02518">
    <property type="entry name" value="HATPase_c"/>
    <property type="match status" value="1"/>
</dbReference>
<dbReference type="SUPFAM" id="SSF55874">
    <property type="entry name" value="ATPase domain of HSP90 chaperone/DNA topoisomerase II/histidine kinase"/>
    <property type="match status" value="1"/>
</dbReference>
<dbReference type="Pfam" id="PF00512">
    <property type="entry name" value="HisKA"/>
    <property type="match status" value="1"/>
</dbReference>
<keyword evidence="7 17" id="KW-0812">Transmembrane</keyword>
<feature type="domain" description="HAMP" evidence="19">
    <location>
        <begin position="185"/>
        <end position="237"/>
    </location>
</feature>
<protein>
    <recommendedName>
        <fullName evidence="16">Heme sensor protein HssS</fullName>
        <ecNumber evidence="3">2.7.13.3</ecNumber>
    </recommendedName>
</protein>
<evidence type="ECO:0000256" key="7">
    <source>
        <dbReference type="ARBA" id="ARBA00022692"/>
    </source>
</evidence>
<dbReference type="InterPro" id="IPR003594">
    <property type="entry name" value="HATPase_dom"/>
</dbReference>
<sequence length="458" mass="51478">MRSLYVRIALTFIGISLLSGLLALLVVNVYYTNKLKGYSEQKVMKMAKEIRELLEGVPEAEWNGQLNRIGSLGFQLYVVDDRLKGRMYGSPFKHDRFDPEQARRVLAGDTYDGLTEQRRLLNVSGYFENSIANTVGLPVHAEGRAYALFVRPDLEQQIGEVRILLAVLLGSAFAFSIGFIVIFTRHIVKPVRTLTEATRTIIEGRYDIGLDVSRRDEIGNLARHFSQMAQSLKRLDDMRQEFVANVSHEIGSPLTSIQGFARTILDNAVSPEEARRYLEIVEEESKRLSGLSRQLLTLASLDKETNAVKRTAFRLDEQIRHVLLMTEWQWTDKGLSLEPDLPEIVVTADPELLVQVWLNLMTNAIKFSRPGGTIRIRLTVDDAVTVTVEDTGIGIPAADLPHVFERFYKADKARNRSRSGSGLGLSIARKIVELHRGTIRVDSEPGAGTTFTVRLPRS</sequence>
<evidence type="ECO:0000313" key="20">
    <source>
        <dbReference type="EMBL" id="PYI52175.1"/>
    </source>
</evidence>
<evidence type="ECO:0000256" key="10">
    <source>
        <dbReference type="ARBA" id="ARBA00022840"/>
    </source>
</evidence>
<evidence type="ECO:0000313" key="21">
    <source>
        <dbReference type="Proteomes" id="UP000247476"/>
    </source>
</evidence>
<keyword evidence="10" id="KW-0067">ATP-binding</keyword>
<evidence type="ECO:0000256" key="12">
    <source>
        <dbReference type="ARBA" id="ARBA00023012"/>
    </source>
</evidence>
<keyword evidence="9 20" id="KW-0418">Kinase</keyword>
<evidence type="ECO:0000256" key="14">
    <source>
        <dbReference type="ARBA" id="ARBA00023136"/>
    </source>
</evidence>
<dbReference type="EC" id="2.7.13.3" evidence="3"/>
<evidence type="ECO:0000256" key="17">
    <source>
        <dbReference type="SAM" id="Phobius"/>
    </source>
</evidence>
<feature type="transmembrane region" description="Helical" evidence="17">
    <location>
        <begin position="6"/>
        <end position="31"/>
    </location>
</feature>